<evidence type="ECO:0000256" key="2">
    <source>
        <dbReference type="ARBA" id="ARBA00022617"/>
    </source>
</evidence>
<evidence type="ECO:0000313" key="5">
    <source>
        <dbReference type="EMBL" id="POF31494.1"/>
    </source>
</evidence>
<keyword evidence="4" id="KW-0408">Iron</keyword>
<keyword evidence="1" id="KW-0813">Transport</keyword>
<accession>A0A2S3UUZ7</accession>
<name>A0A2S3UUZ7_9HYPH</name>
<reference evidence="5 6" key="1">
    <citation type="submission" date="2018-01" db="EMBL/GenBank/DDBJ databases">
        <title>Genomic Encyclopedia of Archaeal and Bacterial Type Strains, Phase II (KMG-II): from individual species to whole genera.</title>
        <authorList>
            <person name="Goeker M."/>
        </authorList>
    </citation>
    <scope>NUCLEOTIDE SEQUENCE [LARGE SCALE GENOMIC DNA]</scope>
    <source>
        <strain evidence="5 6">DSM 17023</strain>
    </source>
</reference>
<proteinExistence type="predicted"/>
<dbReference type="GO" id="GO:0019825">
    <property type="term" value="F:oxygen binding"/>
    <property type="evidence" value="ECO:0007669"/>
    <property type="project" value="InterPro"/>
</dbReference>
<keyword evidence="2" id="KW-0349">Heme</keyword>
<dbReference type="GO" id="GO:0020037">
    <property type="term" value="F:heme binding"/>
    <property type="evidence" value="ECO:0007669"/>
    <property type="project" value="InterPro"/>
</dbReference>
<protein>
    <submittedName>
        <fullName evidence="5">Uncharacterized protein</fullName>
    </submittedName>
</protein>
<dbReference type="AlphaFoldDB" id="A0A2S3UUZ7"/>
<dbReference type="GO" id="GO:0046872">
    <property type="term" value="F:metal ion binding"/>
    <property type="evidence" value="ECO:0007669"/>
    <property type="project" value="UniProtKB-KW"/>
</dbReference>
<evidence type="ECO:0000256" key="3">
    <source>
        <dbReference type="ARBA" id="ARBA00022723"/>
    </source>
</evidence>
<evidence type="ECO:0000256" key="4">
    <source>
        <dbReference type="ARBA" id="ARBA00023004"/>
    </source>
</evidence>
<dbReference type="Gene3D" id="1.10.490.10">
    <property type="entry name" value="Globins"/>
    <property type="match status" value="1"/>
</dbReference>
<dbReference type="Pfam" id="PF01152">
    <property type="entry name" value="Bac_globin"/>
    <property type="match status" value="1"/>
</dbReference>
<dbReference type="RefSeq" id="WP_103222427.1">
    <property type="nucleotide sequence ID" value="NZ_PPCN01000004.1"/>
</dbReference>
<keyword evidence="6" id="KW-1185">Reference proteome</keyword>
<dbReference type="InterPro" id="IPR009050">
    <property type="entry name" value="Globin-like_sf"/>
</dbReference>
<dbReference type="Proteomes" id="UP000236959">
    <property type="component" value="Unassembled WGS sequence"/>
</dbReference>
<gene>
    <name evidence="5" type="ORF">CLV41_10456</name>
</gene>
<dbReference type="EMBL" id="PPCN01000004">
    <property type="protein sequence ID" value="POF31494.1"/>
    <property type="molecule type" value="Genomic_DNA"/>
</dbReference>
<keyword evidence="3" id="KW-0479">Metal-binding</keyword>
<dbReference type="OrthoDB" id="7678071at2"/>
<evidence type="ECO:0000256" key="1">
    <source>
        <dbReference type="ARBA" id="ARBA00022448"/>
    </source>
</evidence>
<sequence length="133" mass="15256">MTLYMKLGGRKAIKQAMPRLRARLEQDPCFDLSKFRQEFERSDDLTEFLIFLFGGAPFYDGKPVTELLSPVCPSQEIYQRFVDHLVTVIFDGRTSGEETGLRDLMERLRPQVLNPKPVAPVLVYSVDRETLSA</sequence>
<dbReference type="SUPFAM" id="SSF46458">
    <property type="entry name" value="Globin-like"/>
    <property type="match status" value="1"/>
</dbReference>
<comment type="caution">
    <text evidence="5">The sequence shown here is derived from an EMBL/GenBank/DDBJ whole genome shotgun (WGS) entry which is preliminary data.</text>
</comment>
<dbReference type="InterPro" id="IPR012292">
    <property type="entry name" value="Globin/Proto"/>
</dbReference>
<dbReference type="InterPro" id="IPR001486">
    <property type="entry name" value="Hemoglobin_trunc"/>
</dbReference>
<evidence type="ECO:0000313" key="6">
    <source>
        <dbReference type="Proteomes" id="UP000236959"/>
    </source>
</evidence>
<organism evidence="5 6">
    <name type="scientific">Roseibium marinum</name>
    <dbReference type="NCBI Taxonomy" id="281252"/>
    <lineage>
        <taxon>Bacteria</taxon>
        <taxon>Pseudomonadati</taxon>
        <taxon>Pseudomonadota</taxon>
        <taxon>Alphaproteobacteria</taxon>
        <taxon>Hyphomicrobiales</taxon>
        <taxon>Stappiaceae</taxon>
        <taxon>Roseibium</taxon>
    </lineage>
</organism>